<reference evidence="16 17" key="1">
    <citation type="submission" date="2018-07" db="EMBL/GenBank/DDBJ databases">
        <title>Genomic Encyclopedia of Type Strains, Phase IV (KMG-IV): sequencing the most valuable type-strain genomes for metagenomic binning, comparative biology and taxonomic classification.</title>
        <authorList>
            <person name="Goeker M."/>
        </authorList>
    </citation>
    <scope>NUCLEOTIDE SEQUENCE [LARGE SCALE GENOMIC DNA]</scope>
    <source>
        <strain evidence="16 17">DSM 27696</strain>
    </source>
</reference>
<evidence type="ECO:0000313" key="16">
    <source>
        <dbReference type="EMBL" id="RCW70699.1"/>
    </source>
</evidence>
<evidence type="ECO:0000256" key="2">
    <source>
        <dbReference type="ARBA" id="ARBA00008531"/>
    </source>
</evidence>
<evidence type="ECO:0000256" key="3">
    <source>
        <dbReference type="ARBA" id="ARBA00014919"/>
    </source>
</evidence>
<keyword evidence="16" id="KW-0969">Cilium</keyword>
<evidence type="ECO:0000259" key="14">
    <source>
        <dbReference type="SMART" id="SM00382"/>
    </source>
</evidence>
<dbReference type="SUPFAM" id="SSF52540">
    <property type="entry name" value="P-loop containing nucleoside triphosphate hydrolases"/>
    <property type="match status" value="1"/>
</dbReference>
<feature type="domain" description="AAA+ ATPase" evidence="14">
    <location>
        <begin position="175"/>
        <end position="372"/>
    </location>
</feature>
<dbReference type="AlphaFoldDB" id="A0A368XT90"/>
<keyword evidence="11" id="KW-1006">Bacterial flagellum protein export</keyword>
<dbReference type="PANTHER" id="PTHR43134:SF3">
    <property type="entry name" value="FLAGELLAR BIOSYNTHESIS PROTEIN FLHF"/>
    <property type="match status" value="1"/>
</dbReference>
<dbReference type="OrthoDB" id="9778554at2"/>
<evidence type="ECO:0000256" key="7">
    <source>
        <dbReference type="ARBA" id="ARBA00022795"/>
    </source>
</evidence>
<sequence>MKVKKFKATTMPEAMHEVRKELGSDAVILNSKIVHDGGFLGLFKKRKIEVLAAIDPSTASQSTIPTKKNKFKEAPIKQPNSPGADTAVLDEVREIKKWIQTHGGKESIFQGELQDIYQLLIENEVKESIAFEIVESVAKRMDDSSASRERILSEIQEEINQALTNCGNFGGNSFKKRYIHLVGPTGVGKTTTIAKLAAHAVLTQGKKVAFITTDTYRIAAIEQLKTYSKILNIPIEVAYNLEDYKKSIEKFASYDLVLVDTAGRNFKDKKYVEELSNIIDLDQDIDTFLVLSLTTRSKDMEEIFSQFKNVPIRQVIFTKSDETSTFGSMLNLCKTFQIGVAYITNGQDVPDDIQTASIQDMSRQIIGVEKNE</sequence>
<proteinExistence type="inferred from homology"/>
<evidence type="ECO:0000256" key="8">
    <source>
        <dbReference type="ARBA" id="ARBA00022927"/>
    </source>
</evidence>
<keyword evidence="8" id="KW-0653">Protein transport</keyword>
<dbReference type="GO" id="GO:0015031">
    <property type="term" value="P:protein transport"/>
    <property type="evidence" value="ECO:0007669"/>
    <property type="project" value="UniProtKB-KW"/>
</dbReference>
<comment type="similarity">
    <text evidence="2">Belongs to the GTP-binding SRP family.</text>
</comment>
<comment type="subcellular location">
    <subcellularLocation>
        <location evidence="1">Cell membrane</location>
        <topology evidence="1">Peripheral membrane protein</topology>
        <orientation evidence="1">Cytoplasmic side</orientation>
    </subcellularLocation>
</comment>
<keyword evidence="10" id="KW-0472">Membrane</keyword>
<dbReference type="SMART" id="SM00962">
    <property type="entry name" value="SRP54"/>
    <property type="match status" value="1"/>
</dbReference>
<evidence type="ECO:0000256" key="13">
    <source>
        <dbReference type="NCBIfam" id="TIGR03499"/>
    </source>
</evidence>
<dbReference type="InterPro" id="IPR020006">
    <property type="entry name" value="FlhF"/>
</dbReference>
<evidence type="ECO:0000256" key="11">
    <source>
        <dbReference type="ARBA" id="ARBA00023225"/>
    </source>
</evidence>
<keyword evidence="6" id="KW-0547">Nucleotide-binding</keyword>
<feature type="domain" description="SRP54-type proteins GTP-binding" evidence="15">
    <location>
        <begin position="176"/>
        <end position="367"/>
    </location>
</feature>
<comment type="caution">
    <text evidence="16">The sequence shown here is derived from an EMBL/GenBank/DDBJ whole genome shotgun (WGS) entry which is preliminary data.</text>
</comment>
<dbReference type="GO" id="GO:0044781">
    <property type="term" value="P:bacterial-type flagellum organization"/>
    <property type="evidence" value="ECO:0007669"/>
    <property type="project" value="UniProtKB-UniRule"/>
</dbReference>
<evidence type="ECO:0000313" key="17">
    <source>
        <dbReference type="Proteomes" id="UP000252585"/>
    </source>
</evidence>
<comment type="function">
    <text evidence="12">Necessary for flagellar biosynthesis. May be involved in translocation of the flagellum.</text>
</comment>
<dbReference type="Pfam" id="PF00448">
    <property type="entry name" value="SRP54"/>
    <property type="match status" value="1"/>
</dbReference>
<dbReference type="InterPro" id="IPR047040">
    <property type="entry name" value="FlhF__GTPase_dom"/>
</dbReference>
<protein>
    <recommendedName>
        <fullName evidence="3 13">Flagellar biosynthesis protein FlhF</fullName>
    </recommendedName>
</protein>
<dbReference type="GO" id="GO:0003924">
    <property type="term" value="F:GTPase activity"/>
    <property type="evidence" value="ECO:0007669"/>
    <property type="project" value="UniProtKB-UniRule"/>
</dbReference>
<evidence type="ECO:0000256" key="1">
    <source>
        <dbReference type="ARBA" id="ARBA00004413"/>
    </source>
</evidence>
<dbReference type="EMBL" id="QPJJ01000006">
    <property type="protein sequence ID" value="RCW70699.1"/>
    <property type="molecule type" value="Genomic_DNA"/>
</dbReference>
<keyword evidence="5" id="KW-1003">Cell membrane</keyword>
<organism evidence="16 17">
    <name type="scientific">Saliterribacillus persicus</name>
    <dbReference type="NCBI Taxonomy" id="930114"/>
    <lineage>
        <taxon>Bacteria</taxon>
        <taxon>Bacillati</taxon>
        <taxon>Bacillota</taxon>
        <taxon>Bacilli</taxon>
        <taxon>Bacillales</taxon>
        <taxon>Bacillaceae</taxon>
        <taxon>Saliterribacillus</taxon>
    </lineage>
</organism>
<dbReference type="FunFam" id="3.40.50.300:FF:000695">
    <property type="entry name" value="Flagellar biosynthesis regulator FlhF"/>
    <property type="match status" value="1"/>
</dbReference>
<keyword evidence="9" id="KW-0342">GTP-binding</keyword>
<keyword evidence="16" id="KW-0282">Flagellum</keyword>
<dbReference type="GO" id="GO:0006614">
    <property type="term" value="P:SRP-dependent cotranslational protein targeting to membrane"/>
    <property type="evidence" value="ECO:0007669"/>
    <property type="project" value="UniProtKB-UniRule"/>
</dbReference>
<dbReference type="InterPro" id="IPR027417">
    <property type="entry name" value="P-loop_NTPase"/>
</dbReference>
<dbReference type="PANTHER" id="PTHR43134">
    <property type="entry name" value="SIGNAL RECOGNITION PARTICLE RECEPTOR SUBUNIT ALPHA"/>
    <property type="match status" value="1"/>
</dbReference>
<dbReference type="Gene3D" id="3.40.50.300">
    <property type="entry name" value="P-loop containing nucleotide triphosphate hydrolases"/>
    <property type="match status" value="1"/>
</dbReference>
<evidence type="ECO:0000256" key="4">
    <source>
        <dbReference type="ARBA" id="ARBA00022448"/>
    </source>
</evidence>
<dbReference type="InterPro" id="IPR003593">
    <property type="entry name" value="AAA+_ATPase"/>
</dbReference>
<keyword evidence="17" id="KW-1185">Reference proteome</keyword>
<evidence type="ECO:0000256" key="12">
    <source>
        <dbReference type="ARBA" id="ARBA00025337"/>
    </source>
</evidence>
<dbReference type="NCBIfam" id="TIGR03499">
    <property type="entry name" value="FlhF"/>
    <property type="match status" value="1"/>
</dbReference>
<dbReference type="GO" id="GO:0005047">
    <property type="term" value="F:signal recognition particle binding"/>
    <property type="evidence" value="ECO:0007669"/>
    <property type="project" value="TreeGrafter"/>
</dbReference>
<evidence type="ECO:0000256" key="5">
    <source>
        <dbReference type="ARBA" id="ARBA00022475"/>
    </source>
</evidence>
<keyword evidence="16" id="KW-0966">Cell projection</keyword>
<dbReference type="GO" id="GO:0005886">
    <property type="term" value="C:plasma membrane"/>
    <property type="evidence" value="ECO:0007669"/>
    <property type="project" value="UniProtKB-SubCell"/>
</dbReference>
<dbReference type="InterPro" id="IPR000897">
    <property type="entry name" value="SRP54_GTPase_dom"/>
</dbReference>
<dbReference type="SMART" id="SM00382">
    <property type="entry name" value="AAA"/>
    <property type="match status" value="1"/>
</dbReference>
<keyword evidence="4" id="KW-0813">Transport</keyword>
<dbReference type="RefSeq" id="WP_114352691.1">
    <property type="nucleotide sequence ID" value="NZ_QPJJ01000006.1"/>
</dbReference>
<evidence type="ECO:0000259" key="15">
    <source>
        <dbReference type="SMART" id="SM00962"/>
    </source>
</evidence>
<dbReference type="Gene3D" id="1.20.120.1380">
    <property type="entry name" value="Flagellar FlhF biosynthesis protein, N domain"/>
    <property type="match status" value="1"/>
</dbReference>
<gene>
    <name evidence="16" type="ORF">DFR57_10696</name>
</gene>
<dbReference type="Proteomes" id="UP000252585">
    <property type="component" value="Unassembled WGS sequence"/>
</dbReference>
<name>A0A368XT90_9BACI</name>
<dbReference type="GO" id="GO:0005525">
    <property type="term" value="F:GTP binding"/>
    <property type="evidence" value="ECO:0007669"/>
    <property type="project" value="UniProtKB-UniRule"/>
</dbReference>
<evidence type="ECO:0000256" key="9">
    <source>
        <dbReference type="ARBA" id="ARBA00023134"/>
    </source>
</evidence>
<dbReference type="CDD" id="cd17873">
    <property type="entry name" value="FlhF"/>
    <property type="match status" value="1"/>
</dbReference>
<keyword evidence="7" id="KW-1005">Bacterial flagellum biogenesis</keyword>
<evidence type="ECO:0000256" key="10">
    <source>
        <dbReference type="ARBA" id="ARBA00023136"/>
    </source>
</evidence>
<accession>A0A368XT90</accession>
<evidence type="ECO:0000256" key="6">
    <source>
        <dbReference type="ARBA" id="ARBA00022741"/>
    </source>
</evidence>